<dbReference type="PANTHER" id="PTHR34311">
    <property type="entry name" value="PROTEIN CBG21698-RELATED"/>
    <property type="match status" value="1"/>
</dbReference>
<name>A0AAF3ECJ0_9BILA</name>
<sequence>MAKLLLLVLFFAATIAQDVWYKCEQTDLEIEQKRFNKAIGIDENLTYRNISDLYDATFAMFRQDQLKVCGARQQFAQYLGAKYMDCVDPWTIASFGGLPGYAPIDYAQIWNRLEFACGAGSFISLYSYECVYNATRLPMFSACYQTWRNNRDQFMHIQDYCAATAIYMQCGYDSVVSYGCNAKDDLTPFYLCESIRMGNGRICAGQPNQRCYV</sequence>
<accession>A0AAF3ECJ0</accession>
<dbReference type="AlphaFoldDB" id="A0AAF3ECJ0"/>
<feature type="signal peptide" evidence="1">
    <location>
        <begin position="1"/>
        <end position="16"/>
    </location>
</feature>
<dbReference type="Proteomes" id="UP000887575">
    <property type="component" value="Unassembled WGS sequence"/>
</dbReference>
<evidence type="ECO:0000256" key="1">
    <source>
        <dbReference type="SAM" id="SignalP"/>
    </source>
</evidence>
<evidence type="ECO:0000313" key="2">
    <source>
        <dbReference type="Proteomes" id="UP000887575"/>
    </source>
</evidence>
<keyword evidence="2" id="KW-1185">Reference proteome</keyword>
<organism evidence="2 3">
    <name type="scientific">Mesorhabditis belari</name>
    <dbReference type="NCBI Taxonomy" id="2138241"/>
    <lineage>
        <taxon>Eukaryota</taxon>
        <taxon>Metazoa</taxon>
        <taxon>Ecdysozoa</taxon>
        <taxon>Nematoda</taxon>
        <taxon>Chromadorea</taxon>
        <taxon>Rhabditida</taxon>
        <taxon>Rhabditina</taxon>
        <taxon>Rhabditomorpha</taxon>
        <taxon>Rhabditoidea</taxon>
        <taxon>Rhabditidae</taxon>
        <taxon>Mesorhabditinae</taxon>
        <taxon>Mesorhabditis</taxon>
    </lineage>
</organism>
<dbReference type="WBParaSite" id="MBELARI_LOCUS11667">
    <property type="protein sequence ID" value="MBELARI_LOCUS11667"/>
    <property type="gene ID" value="MBELARI_LOCUS11667"/>
</dbReference>
<protein>
    <submittedName>
        <fullName evidence="3">Uncharacterized protein</fullName>
    </submittedName>
</protein>
<reference evidence="3" key="1">
    <citation type="submission" date="2024-02" db="UniProtKB">
        <authorList>
            <consortium name="WormBaseParasite"/>
        </authorList>
    </citation>
    <scope>IDENTIFICATION</scope>
</reference>
<feature type="chain" id="PRO_5042275618" evidence="1">
    <location>
        <begin position="17"/>
        <end position="213"/>
    </location>
</feature>
<evidence type="ECO:0000313" key="3">
    <source>
        <dbReference type="WBParaSite" id="MBELARI_LOCUS11667"/>
    </source>
</evidence>
<proteinExistence type="predicted"/>
<keyword evidence="1" id="KW-0732">Signal</keyword>